<dbReference type="EMBL" id="VSSQ01077794">
    <property type="protein sequence ID" value="MPN27783.1"/>
    <property type="molecule type" value="Genomic_DNA"/>
</dbReference>
<feature type="domain" description="YokE-like PH" evidence="1">
    <location>
        <begin position="1"/>
        <end position="93"/>
    </location>
</feature>
<dbReference type="InterPro" id="IPR039519">
    <property type="entry name" value="YokE-like_PH"/>
</dbReference>
<protein>
    <recommendedName>
        <fullName evidence="1">YokE-like PH domain-containing protein</fullName>
    </recommendedName>
</protein>
<dbReference type="Pfam" id="PF14470">
    <property type="entry name" value="bPH_3"/>
    <property type="match status" value="1"/>
</dbReference>
<proteinExistence type="predicted"/>
<reference evidence="2" key="1">
    <citation type="submission" date="2019-08" db="EMBL/GenBank/DDBJ databases">
        <authorList>
            <person name="Kucharzyk K."/>
            <person name="Murdoch R.W."/>
            <person name="Higgins S."/>
            <person name="Loffler F."/>
        </authorList>
    </citation>
    <scope>NUCLEOTIDE SEQUENCE</scope>
</reference>
<dbReference type="AlphaFoldDB" id="A0A645GVW3"/>
<sequence length="112" mass="13065">MNDDEVVRYAFAAQKNDNPFDIITTYVIVLTNKRIILGSKRVLFGYFYNAITPDMFNDLSIKMGLIWGKVSIDTVKEQVFLSNIQREALAEIETQITEYMMEEKQKYLNPNK</sequence>
<accession>A0A645GVW3</accession>
<comment type="caution">
    <text evidence="2">The sequence shown here is derived from an EMBL/GenBank/DDBJ whole genome shotgun (WGS) entry which is preliminary data.</text>
</comment>
<gene>
    <name evidence="2" type="ORF">SDC9_175217</name>
</gene>
<evidence type="ECO:0000313" key="2">
    <source>
        <dbReference type="EMBL" id="MPN27783.1"/>
    </source>
</evidence>
<evidence type="ECO:0000259" key="1">
    <source>
        <dbReference type="Pfam" id="PF14470"/>
    </source>
</evidence>
<organism evidence="2">
    <name type="scientific">bioreactor metagenome</name>
    <dbReference type="NCBI Taxonomy" id="1076179"/>
    <lineage>
        <taxon>unclassified sequences</taxon>
        <taxon>metagenomes</taxon>
        <taxon>ecological metagenomes</taxon>
    </lineage>
</organism>
<name>A0A645GVW3_9ZZZZ</name>